<protein>
    <submittedName>
        <fullName evidence="4">Oidioi.mRNA.OKI2018_I69.chr1.g349.t1.cds</fullName>
    </submittedName>
</protein>
<dbReference type="EMBL" id="OU015566">
    <property type="protein sequence ID" value="CAG5102541.1"/>
    <property type="molecule type" value="Genomic_DNA"/>
</dbReference>
<keyword evidence="3" id="KW-1133">Transmembrane helix</keyword>
<feature type="transmembrane region" description="Helical" evidence="3">
    <location>
        <begin position="2148"/>
        <end position="2167"/>
    </location>
</feature>
<dbReference type="PANTHER" id="PTHR10036">
    <property type="entry name" value="CD59 GLYCOPROTEIN"/>
    <property type="match status" value="1"/>
</dbReference>
<evidence type="ECO:0000256" key="3">
    <source>
        <dbReference type="SAM" id="Phobius"/>
    </source>
</evidence>
<evidence type="ECO:0000313" key="4">
    <source>
        <dbReference type="EMBL" id="CAG5102541.1"/>
    </source>
</evidence>
<name>A0ABN7SJK8_OIKDI</name>
<reference evidence="4 5" key="1">
    <citation type="submission" date="2021-04" db="EMBL/GenBank/DDBJ databases">
        <authorList>
            <person name="Bliznina A."/>
        </authorList>
    </citation>
    <scope>NUCLEOTIDE SEQUENCE [LARGE SCALE GENOMIC DNA]</scope>
</reference>
<keyword evidence="2" id="KW-1015">Disulfide bond</keyword>
<organism evidence="4 5">
    <name type="scientific">Oikopleura dioica</name>
    <name type="common">Tunicate</name>
    <dbReference type="NCBI Taxonomy" id="34765"/>
    <lineage>
        <taxon>Eukaryota</taxon>
        <taxon>Metazoa</taxon>
        <taxon>Chordata</taxon>
        <taxon>Tunicata</taxon>
        <taxon>Appendicularia</taxon>
        <taxon>Copelata</taxon>
        <taxon>Oikopleuridae</taxon>
        <taxon>Oikopleura</taxon>
    </lineage>
</organism>
<keyword evidence="1" id="KW-0732">Signal</keyword>
<evidence type="ECO:0000256" key="1">
    <source>
        <dbReference type="ARBA" id="ARBA00022729"/>
    </source>
</evidence>
<proteinExistence type="predicted"/>
<keyword evidence="5" id="KW-1185">Reference proteome</keyword>
<keyword evidence="3" id="KW-0472">Membrane</keyword>
<accession>A0ABN7SJK8</accession>
<evidence type="ECO:0000256" key="2">
    <source>
        <dbReference type="ARBA" id="ARBA00023157"/>
    </source>
</evidence>
<keyword evidence="3" id="KW-0812">Transmembrane</keyword>
<evidence type="ECO:0000313" key="5">
    <source>
        <dbReference type="Proteomes" id="UP001158576"/>
    </source>
</evidence>
<sequence>MELVRRYKYNRTENAGTNLQTEMRLNLALWSSLATVSNALSCYQCRTRLDHMGEPLPLEDLDCIDNPSQDYQKQCQNVNDKCGMSVSYDWGLNGKQLVTFQRECVPQNDIQYPQADDFTVCRGNDNIVPHPPILYRSCLRRCDPTINNNHCNGAEMYTDMLPDLLIDAKPDLSCRKCSYVKLSDGNVVGNENCYENPEDPGIESRQCPEYLNRACFNAHEWVYEQQQGNDYYLEEDHRGCSGFDLAEGATDDIIQECESGVTDSGAYSECKSTCKTNNCNVKIITKRNSCKTCSVSVDQFNNTLSGDIRCWDDADDAMSEECPADGDYVCQTDMEVDWPWNGEPFYTIRRGCVKKDLVQDGCVLQGSIGGVAYQIKDCYENCDPDVDGDDCNTGMGVAALFPQSEDQKDFIQQSCKSCDYEETSSSVNGNPSCPDNTNKVDSVACPLYASASCFTASYTSLNDATGVLLKKSTRGCSTFAIDTGSPTAPKCDQIPNSFEGYCKNTCNGGRDCNNEQVTDPPMPISGNWAICQQCSETVDSANKTLGLGDRGCFADGRGYAQTCPNKDDMCATELLSDWDPKGRMIYTMDRKCTTQKTETQCFTGSSSYIQYKDCTALCDPSVMGSGCNVDLESVSDKYDVGAVDSCYTCEYIVDDSGYGNGLPNCGEGIDGSSNVPTLTCPRYANAACIHAAGRHEVSTGIAQDEHRSCAPFEYTNNDSCYEFFSGGTSFTTCKNSCTSNNCNTDELTLNKDNMCHVCTATMDHTGELLGASDPSCFDKLTDNTLTACPGVCQDEMIIDWAPNGNQLAQIRRSCGPAQLDNNNGQCISGNSQFLKYKDCIAQCEGSGCNNDLSVGDLYNGGQVDKCLTCKYTEFDDGTVNGNRECLDDTWKDSSDCPNYMSNACFTGSANHNYNNVLKQETYKGCSAFVLEEDEKVTSIIDGVGYSLSKTTCNSNDCNDKHIVPDPIGENPGPIDGSFCQVCSVTLDQEGEVLGSGNTACFEGDVQFLQMCPEGNFCKADLEIDWLAKGEMTYRMIRGCTTQKTAPPCYTGSTQLIQYKDCSSVCDPTENAGCNSGIKEIEDQFTTGNVAMCRQCAYTQSDEGTVNGNQDCGSNPSAVPSRVCPKYSDAACYSAASFHKSYSGNGEEIEEDFRGCSPFPLNTNRDECVSTSVSGLDHTNCKNTCGSSNCNTKQLSTKHRCVECSATIDAQGNLIGNSNPNCFDNADRLSLTECPTGSDTCETEILVDWFARGDQQTTIRRKCVPAPTNTNQPCITGASQTSGFRYKDCFTQCQEEGCNNDLESIGSLFDDEEDYADIDECIQCKYLENEDGTVSGNRNCWEPSSSLKGSCPRYARSACYTGSYSHAYNGENLEEVWKGCSSFRLDDDNNPEYMSGALPGGDNFNAVKETCSSANCNLDSIHAPPTEPDNSFKCYECMVTLDHLGNVYGQGDKACFNNPRADMLVECESGQCRTEMLVDWYLKGEQLVRMDRRCAPKAAPPPQECTVGETSMMQWKDCMSYCAGQQCNDRDESDYVMSLFDARNGETLECHSCTYAKDQFGAIVGGSREECQKPDVSNEGFIVECPVYANAACFTAASWHTEGLNELEEDYKGCSTFDNRNIPCYDWEFGTDKYQTCKETCNTDGCNSRTPERSISCYQCTTTVDSSNKTIGIGDANCFTDTPSDTYLLPCPLDAQVCSVEIAVDWLITGEQYYKVKRSCAAEKVAEECVDSVTGNGQYFFKDCFSDCEGNGCNKEMTDAALKYQDAADPAHIQDSCYTCDFIEQDNGDTSGNSKCGDEPALIGNADKACPLYANRGCFTGTNAHFDSGDIYREQVHKGCSSFVLNDKFLGQECGAINDPADEQRLLGVCKETCKGTNCNEEHKRPCIPGYDEGCDVISCYQCDVTVDQFNNTIGLGDPGCLSDDPTGLAIQVCDNEQPFCMSEIETDWYSNGVHQFRFKRGCSRSKATEECFDFTGANGQTYFKDCQISYENSFGNAQMTPVAEKFEDDQDEHIHSCYACNYNEYEDGTVNGLPSCGETPVDTIECPCYACASCYTGTEAHYNADGTIIESIYKGCSPFIVKEMFGNPTCYELDDIDSQGRRYGTCKQTCSEENCNEGHQRPCLEGEDNCVNPTAPPSTTHSTSTTSAAAATGVFTTLLALFASFLLF</sequence>
<dbReference type="Proteomes" id="UP001158576">
    <property type="component" value="Chromosome 1"/>
</dbReference>
<gene>
    <name evidence="4" type="ORF">OKIOD_LOCUS9114</name>
</gene>